<dbReference type="RefSeq" id="WP_163686545.1">
    <property type="nucleotide sequence ID" value="NZ_AP022608.1"/>
</dbReference>
<dbReference type="KEGG" id="mgad:MGAD_22250"/>
<name>A0A7I7WL87_MYCGU</name>
<evidence type="ECO:0000313" key="2">
    <source>
        <dbReference type="Proteomes" id="UP000466187"/>
    </source>
</evidence>
<dbReference type="AlphaFoldDB" id="A0A7I7WL87"/>
<evidence type="ECO:0008006" key="3">
    <source>
        <dbReference type="Google" id="ProtNLM"/>
    </source>
</evidence>
<dbReference type="EMBL" id="AP022608">
    <property type="protein sequence ID" value="BBZ17890.1"/>
    <property type="molecule type" value="Genomic_DNA"/>
</dbReference>
<protein>
    <recommendedName>
        <fullName evidence="3">Polyketide cyclase</fullName>
    </recommendedName>
</protein>
<accession>A0A7I7WL87</accession>
<dbReference type="Proteomes" id="UP000466187">
    <property type="component" value="Chromosome"/>
</dbReference>
<reference evidence="1 2" key="1">
    <citation type="journal article" date="2019" name="Emerg. Microbes Infect.">
        <title>Comprehensive subspecies identification of 175 nontuberculous mycobacteria species based on 7547 genomic profiles.</title>
        <authorList>
            <person name="Matsumoto Y."/>
            <person name="Kinjo T."/>
            <person name="Motooka D."/>
            <person name="Nabeya D."/>
            <person name="Jung N."/>
            <person name="Uechi K."/>
            <person name="Horii T."/>
            <person name="Iida T."/>
            <person name="Fujita J."/>
            <person name="Nakamura S."/>
        </authorList>
    </citation>
    <scope>NUCLEOTIDE SEQUENCE [LARGE SCALE GENOMIC DNA]</scope>
    <source>
        <strain evidence="1 2">JCM 12688</strain>
    </source>
</reference>
<evidence type="ECO:0000313" key="1">
    <source>
        <dbReference type="EMBL" id="BBZ17890.1"/>
    </source>
</evidence>
<organism evidence="1 2">
    <name type="scientific">Mycolicibacterium gadium</name>
    <name type="common">Mycobacterium gadium</name>
    <dbReference type="NCBI Taxonomy" id="1794"/>
    <lineage>
        <taxon>Bacteria</taxon>
        <taxon>Bacillati</taxon>
        <taxon>Actinomycetota</taxon>
        <taxon>Actinomycetes</taxon>
        <taxon>Mycobacteriales</taxon>
        <taxon>Mycobacteriaceae</taxon>
        <taxon>Mycolicibacterium</taxon>
    </lineage>
</organism>
<gene>
    <name evidence="1" type="ORF">MGAD_22250</name>
</gene>
<proteinExistence type="predicted"/>
<sequence>MIKNGLRLAGATALLYAARRYYRNWGTTKEECQMFLDGDELIAGPVVRSTEAVSIDGPLGAVWPWLVQMGQDRGGLYTFEKLENFAGLRYVNADRTHPEWQHLAPGDTVRLVPKGWMGLRDGFVFKVEEVVDQQSIVLSASVRREWNREWNVVWSFHVIPHWDDRCRLLVRIRTPLRRPGQVLVTELAGPATAFVTRGILLGIKRRVQQQVQAEAAAAKASDDLHRVI</sequence>